<dbReference type="PANTHER" id="PTHR13748">
    <property type="entry name" value="COBW-RELATED"/>
    <property type="match status" value="1"/>
</dbReference>
<keyword evidence="11" id="KW-1185">Reference proteome</keyword>
<dbReference type="EMBL" id="GL377694">
    <property type="protein sequence ID" value="EFJ06789.1"/>
    <property type="molecule type" value="Genomic_DNA"/>
</dbReference>
<name>D8T9A1_SELML</name>
<feature type="non-terminal residue" evidence="10">
    <location>
        <position position="308"/>
    </location>
</feature>
<evidence type="ECO:0000256" key="2">
    <source>
        <dbReference type="ARBA" id="ARBA00022801"/>
    </source>
</evidence>
<dbReference type="Pfam" id="PF02492">
    <property type="entry name" value="cobW"/>
    <property type="match status" value="1"/>
</dbReference>
<evidence type="ECO:0000256" key="3">
    <source>
        <dbReference type="ARBA" id="ARBA00022833"/>
    </source>
</evidence>
<evidence type="ECO:0000259" key="8">
    <source>
        <dbReference type="Pfam" id="PF02492"/>
    </source>
</evidence>
<dbReference type="GO" id="GO:0005737">
    <property type="term" value="C:cytoplasm"/>
    <property type="evidence" value="ECO:0000318"/>
    <property type="project" value="GO_Central"/>
</dbReference>
<organism evidence="11">
    <name type="scientific">Selaginella moellendorffii</name>
    <name type="common">Spikemoss</name>
    <dbReference type="NCBI Taxonomy" id="88036"/>
    <lineage>
        <taxon>Eukaryota</taxon>
        <taxon>Viridiplantae</taxon>
        <taxon>Streptophyta</taxon>
        <taxon>Embryophyta</taxon>
        <taxon>Tracheophyta</taxon>
        <taxon>Lycopodiopsida</taxon>
        <taxon>Selaginellales</taxon>
        <taxon>Selaginellaceae</taxon>
        <taxon>Selaginella</taxon>
    </lineage>
</organism>
<dbReference type="Proteomes" id="UP000001514">
    <property type="component" value="Unassembled WGS sequence"/>
</dbReference>
<proteinExistence type="inferred from homology"/>
<dbReference type="InterPro" id="IPR003495">
    <property type="entry name" value="CobW/HypB/UreG_nucleotide-bd"/>
</dbReference>
<evidence type="ECO:0000313" key="11">
    <source>
        <dbReference type="Proteomes" id="UP000001514"/>
    </source>
</evidence>
<feature type="domain" description="CobW/HypB/UreG nucleotide-binding" evidence="8">
    <location>
        <begin position="4"/>
        <end position="187"/>
    </location>
</feature>
<dbReference type="InterPro" id="IPR027417">
    <property type="entry name" value="P-loop_NTPase"/>
</dbReference>
<feature type="non-terminal residue" evidence="10">
    <location>
        <position position="1"/>
    </location>
</feature>
<keyword evidence="3" id="KW-0862">Zinc</keyword>
<dbReference type="InParanoid" id="D8T9A1"/>
<keyword evidence="1" id="KW-0547">Nucleotide-binding</keyword>
<keyword evidence="4" id="KW-0342">GTP-binding</keyword>
<evidence type="ECO:0000259" key="9">
    <source>
        <dbReference type="Pfam" id="PF07683"/>
    </source>
</evidence>
<dbReference type="InterPro" id="IPR011629">
    <property type="entry name" value="CobW-like_C"/>
</dbReference>
<dbReference type="InterPro" id="IPR036627">
    <property type="entry name" value="CobW-likC_sf"/>
</dbReference>
<dbReference type="PANTHER" id="PTHR13748:SF31">
    <property type="entry name" value="ZINC-REGULATED GTPASE METALLOPROTEIN ACTIVATOR 1A-RELATED"/>
    <property type="match status" value="1"/>
</dbReference>
<dbReference type="FunCoup" id="D8T9A1">
    <property type="interactions" value="2577"/>
</dbReference>
<dbReference type="Pfam" id="PF07683">
    <property type="entry name" value="CobW_C"/>
    <property type="match status" value="1"/>
</dbReference>
<dbReference type="GO" id="GO:0005525">
    <property type="term" value="F:GTP binding"/>
    <property type="evidence" value="ECO:0007669"/>
    <property type="project" value="UniProtKB-KW"/>
</dbReference>
<dbReference type="Gene3D" id="3.30.1220.10">
    <property type="entry name" value="CobW-like, C-terminal domain"/>
    <property type="match status" value="1"/>
</dbReference>
<evidence type="ECO:0008006" key="12">
    <source>
        <dbReference type="Google" id="ProtNLM"/>
    </source>
</evidence>
<evidence type="ECO:0000256" key="4">
    <source>
        <dbReference type="ARBA" id="ARBA00023134"/>
    </source>
</evidence>
<comment type="similarity">
    <text evidence="6">Belongs to the SIMIBI class G3E GTPase family. ZNG1 subfamily.</text>
</comment>
<dbReference type="GO" id="GO:0016787">
    <property type="term" value="F:hydrolase activity"/>
    <property type="evidence" value="ECO:0007669"/>
    <property type="project" value="UniProtKB-KW"/>
</dbReference>
<dbReference type="Gramene" id="EFJ06789">
    <property type="protein sequence ID" value="EFJ06789"/>
    <property type="gene ID" value="SELMODRAFT_45737"/>
</dbReference>
<dbReference type="SUPFAM" id="SSF90002">
    <property type="entry name" value="Hypothetical protein YjiA, C-terminal domain"/>
    <property type="match status" value="1"/>
</dbReference>
<dbReference type="InterPro" id="IPR051316">
    <property type="entry name" value="Zinc-reg_GTPase_activator"/>
</dbReference>
<evidence type="ECO:0000256" key="5">
    <source>
        <dbReference type="ARBA" id="ARBA00023186"/>
    </source>
</evidence>
<evidence type="ECO:0000313" key="10">
    <source>
        <dbReference type="EMBL" id="EFJ06789.1"/>
    </source>
</evidence>
<evidence type="ECO:0000256" key="6">
    <source>
        <dbReference type="ARBA" id="ARBA00034320"/>
    </source>
</evidence>
<dbReference type="SUPFAM" id="SSF52540">
    <property type="entry name" value="P-loop containing nucleoside triphosphate hydrolases"/>
    <property type="match status" value="1"/>
</dbReference>
<sequence>AVGITIITGYLGAGKSTLVNFILHAQHGKRIAVILNEFGDELGVERAMINEGESGALVEEWIELPNGCVCCNVKHSFVQALEQLTQRRDRCEHVLLETTGLANPGPVASTLWIDDQLESSVRLDAIVTVVDARNLQHQLDDREDAEAFLQLAHADVIILNKVDLVDECTLTDVKQRVAGINSIATVLEAVRCEVDLDVVLNRRAYATRDSINLRELERKHDANLHGQTVTTTSIEDDRPVILKKVDDWLGDILWEKKMEIYRMKAILHVHGAQEMHLLQAVRELYEILPGRLWRPAEKRQSKIVIIGN</sequence>
<keyword evidence="2" id="KW-0378">Hydrolase</keyword>
<dbReference type="CDD" id="cd03112">
    <property type="entry name" value="CobW-like"/>
    <property type="match status" value="1"/>
</dbReference>
<evidence type="ECO:0000256" key="1">
    <source>
        <dbReference type="ARBA" id="ARBA00022741"/>
    </source>
</evidence>
<comment type="catalytic activity">
    <reaction evidence="7">
        <text>GTP + H2O = GDP + phosphate + H(+)</text>
        <dbReference type="Rhea" id="RHEA:19669"/>
        <dbReference type="ChEBI" id="CHEBI:15377"/>
        <dbReference type="ChEBI" id="CHEBI:15378"/>
        <dbReference type="ChEBI" id="CHEBI:37565"/>
        <dbReference type="ChEBI" id="CHEBI:43474"/>
        <dbReference type="ChEBI" id="CHEBI:58189"/>
    </reaction>
    <physiologicalReaction direction="left-to-right" evidence="7">
        <dbReference type="Rhea" id="RHEA:19670"/>
    </physiologicalReaction>
</comment>
<dbReference type="AlphaFoldDB" id="D8T9A1"/>
<dbReference type="STRING" id="88036.D8T9A1"/>
<dbReference type="KEGG" id="smo:SELMODRAFT_45737"/>
<dbReference type="Gene3D" id="3.40.50.300">
    <property type="entry name" value="P-loop containing nucleotide triphosphate hydrolases"/>
    <property type="match status" value="1"/>
</dbReference>
<gene>
    <name evidence="10" type="ORF">SELMODRAFT_45737</name>
</gene>
<feature type="domain" description="CobW C-terminal" evidence="9">
    <location>
        <begin position="230"/>
        <end position="307"/>
    </location>
</feature>
<keyword evidence="5" id="KW-0143">Chaperone</keyword>
<evidence type="ECO:0000256" key="7">
    <source>
        <dbReference type="ARBA" id="ARBA00049117"/>
    </source>
</evidence>
<dbReference type="HOGENOM" id="CLU_017452_0_1_1"/>
<accession>D8T9A1</accession>
<dbReference type="OrthoDB" id="258627at2759"/>
<protein>
    <recommendedName>
        <fullName evidence="12">CobW/HypB/UreG nucleotide-binding domain-containing protein</fullName>
    </recommendedName>
</protein>
<reference evidence="10 11" key="1">
    <citation type="journal article" date="2011" name="Science">
        <title>The Selaginella genome identifies genetic changes associated with the evolution of vascular plants.</title>
        <authorList>
            <person name="Banks J.A."/>
            <person name="Nishiyama T."/>
            <person name="Hasebe M."/>
            <person name="Bowman J.L."/>
            <person name="Gribskov M."/>
            <person name="dePamphilis C."/>
            <person name="Albert V.A."/>
            <person name="Aono N."/>
            <person name="Aoyama T."/>
            <person name="Ambrose B.A."/>
            <person name="Ashton N.W."/>
            <person name="Axtell M.J."/>
            <person name="Barker E."/>
            <person name="Barker M.S."/>
            <person name="Bennetzen J.L."/>
            <person name="Bonawitz N.D."/>
            <person name="Chapple C."/>
            <person name="Cheng C."/>
            <person name="Correa L.G."/>
            <person name="Dacre M."/>
            <person name="DeBarry J."/>
            <person name="Dreyer I."/>
            <person name="Elias M."/>
            <person name="Engstrom E.M."/>
            <person name="Estelle M."/>
            <person name="Feng L."/>
            <person name="Finet C."/>
            <person name="Floyd S.K."/>
            <person name="Frommer W.B."/>
            <person name="Fujita T."/>
            <person name="Gramzow L."/>
            <person name="Gutensohn M."/>
            <person name="Harholt J."/>
            <person name="Hattori M."/>
            <person name="Heyl A."/>
            <person name="Hirai T."/>
            <person name="Hiwatashi Y."/>
            <person name="Ishikawa M."/>
            <person name="Iwata M."/>
            <person name="Karol K.G."/>
            <person name="Koehler B."/>
            <person name="Kolukisaoglu U."/>
            <person name="Kubo M."/>
            <person name="Kurata T."/>
            <person name="Lalonde S."/>
            <person name="Li K."/>
            <person name="Li Y."/>
            <person name="Litt A."/>
            <person name="Lyons E."/>
            <person name="Manning G."/>
            <person name="Maruyama T."/>
            <person name="Michael T.P."/>
            <person name="Mikami K."/>
            <person name="Miyazaki S."/>
            <person name="Morinaga S."/>
            <person name="Murata T."/>
            <person name="Mueller-Roeber B."/>
            <person name="Nelson D.R."/>
            <person name="Obara M."/>
            <person name="Oguri Y."/>
            <person name="Olmstead R.G."/>
            <person name="Onodera N."/>
            <person name="Petersen B.L."/>
            <person name="Pils B."/>
            <person name="Prigge M."/>
            <person name="Rensing S.A."/>
            <person name="Riano-Pachon D.M."/>
            <person name="Roberts A.W."/>
            <person name="Sato Y."/>
            <person name="Scheller H.V."/>
            <person name="Schulz B."/>
            <person name="Schulz C."/>
            <person name="Shakirov E.V."/>
            <person name="Shibagaki N."/>
            <person name="Shinohara N."/>
            <person name="Shippen D.E."/>
            <person name="Soerensen I."/>
            <person name="Sotooka R."/>
            <person name="Sugimoto N."/>
            <person name="Sugita M."/>
            <person name="Sumikawa N."/>
            <person name="Tanurdzic M."/>
            <person name="Theissen G."/>
            <person name="Ulvskov P."/>
            <person name="Wakazuki S."/>
            <person name="Weng J.K."/>
            <person name="Willats W.W."/>
            <person name="Wipf D."/>
            <person name="Wolf P.G."/>
            <person name="Yang L."/>
            <person name="Zimmer A.D."/>
            <person name="Zhu Q."/>
            <person name="Mitros T."/>
            <person name="Hellsten U."/>
            <person name="Loque D."/>
            <person name="Otillar R."/>
            <person name="Salamov A."/>
            <person name="Schmutz J."/>
            <person name="Shapiro H."/>
            <person name="Lindquist E."/>
            <person name="Lucas S."/>
            <person name="Rokhsar D."/>
            <person name="Grigoriev I.V."/>
        </authorList>
    </citation>
    <scope>NUCLEOTIDE SEQUENCE [LARGE SCALE GENOMIC DNA]</scope>
</reference>